<evidence type="ECO:0000256" key="4">
    <source>
        <dbReference type="ARBA" id="ARBA00023040"/>
    </source>
</evidence>
<comment type="subcellular location">
    <subcellularLocation>
        <location evidence="1">Membrane</location>
        <topology evidence="1">Multi-pass membrane protein</topology>
    </subcellularLocation>
</comment>
<dbReference type="PANTHER" id="PTHR24243:SF230">
    <property type="entry name" value="G-PROTEIN COUPLED RECEPTORS FAMILY 1 PROFILE DOMAIN-CONTAINING PROTEIN"/>
    <property type="match status" value="1"/>
</dbReference>
<gene>
    <name evidence="11" type="ORF">GSLYS_00002840001</name>
</gene>
<keyword evidence="2 8" id="KW-0812">Transmembrane</keyword>
<evidence type="ECO:0000256" key="6">
    <source>
        <dbReference type="ARBA" id="ARBA00023170"/>
    </source>
</evidence>
<feature type="transmembrane region" description="Helical" evidence="8">
    <location>
        <begin position="221"/>
        <end position="241"/>
    </location>
</feature>
<accession>A0AAV2H678</accession>
<evidence type="ECO:0000313" key="12">
    <source>
        <dbReference type="Proteomes" id="UP001497497"/>
    </source>
</evidence>
<protein>
    <recommendedName>
        <fullName evidence="10">G-protein coupled receptors family 1 profile domain-containing protein</fullName>
    </recommendedName>
</protein>
<dbReference type="GO" id="GO:0004930">
    <property type="term" value="F:G protein-coupled receptor activity"/>
    <property type="evidence" value="ECO:0007669"/>
    <property type="project" value="UniProtKB-KW"/>
</dbReference>
<feature type="transmembrane region" description="Helical" evidence="8">
    <location>
        <begin position="117"/>
        <end position="138"/>
    </location>
</feature>
<evidence type="ECO:0000256" key="9">
    <source>
        <dbReference type="SAM" id="SignalP"/>
    </source>
</evidence>
<feature type="transmembrane region" description="Helical" evidence="8">
    <location>
        <begin position="261"/>
        <end position="283"/>
    </location>
</feature>
<evidence type="ECO:0000256" key="1">
    <source>
        <dbReference type="ARBA" id="ARBA00004141"/>
    </source>
</evidence>
<dbReference type="InterPro" id="IPR000276">
    <property type="entry name" value="GPCR_Rhodpsn"/>
</dbReference>
<keyword evidence="6" id="KW-0675">Receptor</keyword>
<reference evidence="11 12" key="1">
    <citation type="submission" date="2024-04" db="EMBL/GenBank/DDBJ databases">
        <authorList>
            <consortium name="Genoscope - CEA"/>
            <person name="William W."/>
        </authorList>
    </citation>
    <scope>NUCLEOTIDE SEQUENCE [LARGE SCALE GENOMIC DNA]</scope>
</reference>
<feature type="transmembrane region" description="Helical" evidence="8">
    <location>
        <begin position="169"/>
        <end position="200"/>
    </location>
</feature>
<keyword evidence="7" id="KW-0807">Transducer</keyword>
<evidence type="ECO:0000256" key="7">
    <source>
        <dbReference type="ARBA" id="ARBA00023224"/>
    </source>
</evidence>
<dbReference type="Gene3D" id="1.20.1070.10">
    <property type="entry name" value="Rhodopsin 7-helix transmembrane proteins"/>
    <property type="match status" value="1"/>
</dbReference>
<evidence type="ECO:0000259" key="10">
    <source>
        <dbReference type="PROSITE" id="PS50262"/>
    </source>
</evidence>
<evidence type="ECO:0000256" key="8">
    <source>
        <dbReference type="SAM" id="Phobius"/>
    </source>
</evidence>
<keyword evidence="4" id="KW-0297">G-protein coupled receptor</keyword>
<dbReference type="PRINTS" id="PR00237">
    <property type="entry name" value="GPCRRHODOPSN"/>
</dbReference>
<proteinExistence type="predicted"/>
<evidence type="ECO:0000256" key="2">
    <source>
        <dbReference type="ARBA" id="ARBA00022692"/>
    </source>
</evidence>
<feature type="domain" description="G-protein coupled receptors family 1 profile" evidence="10">
    <location>
        <begin position="12"/>
        <end position="282"/>
    </location>
</feature>
<dbReference type="EMBL" id="CAXITT010000036">
    <property type="protein sequence ID" value="CAL1528670.1"/>
    <property type="molecule type" value="Genomic_DNA"/>
</dbReference>
<feature type="chain" id="PRO_5043460974" description="G-protein coupled receptors family 1 profile domain-containing protein" evidence="9">
    <location>
        <begin position="17"/>
        <end position="303"/>
    </location>
</feature>
<evidence type="ECO:0000256" key="5">
    <source>
        <dbReference type="ARBA" id="ARBA00023136"/>
    </source>
</evidence>
<dbReference type="InterPro" id="IPR017452">
    <property type="entry name" value="GPCR_Rhodpsn_7TM"/>
</dbReference>
<keyword evidence="12" id="KW-1185">Reference proteome</keyword>
<sequence>MIQALCALAIGGNLVSIVVVSHHGFQETTNIVVTSLAVCDLAYSLTNCLYAMRSVLGRFDTPLSSTFSSYYVVYVFPWNQWSLACSVGHVTIIALERMLAVCFPFRVSTIVTARRMTAAVISVYICNLLMSIPLHLIFDFEWVASGQNASYAALSENQFYSDNSELMNFFLSVVFSNLALTLPLVVVFVCTSTTIVKITVNRRHIQMSLTAASCRRRDQKAVKSLLTVCVVFLVVVAPSSVYNVYAAVGPDSSVLSGEFKILVALVQGLLYQTSATVNFFIYLRTSSKFAGTYKALFCFGYNL</sequence>
<organism evidence="11 12">
    <name type="scientific">Lymnaea stagnalis</name>
    <name type="common">Great pond snail</name>
    <name type="synonym">Helix stagnalis</name>
    <dbReference type="NCBI Taxonomy" id="6523"/>
    <lineage>
        <taxon>Eukaryota</taxon>
        <taxon>Metazoa</taxon>
        <taxon>Spiralia</taxon>
        <taxon>Lophotrochozoa</taxon>
        <taxon>Mollusca</taxon>
        <taxon>Gastropoda</taxon>
        <taxon>Heterobranchia</taxon>
        <taxon>Euthyneura</taxon>
        <taxon>Panpulmonata</taxon>
        <taxon>Hygrophila</taxon>
        <taxon>Lymnaeoidea</taxon>
        <taxon>Lymnaeidae</taxon>
        <taxon>Lymnaea</taxon>
    </lineage>
</organism>
<dbReference type="AlphaFoldDB" id="A0AAV2H678"/>
<keyword evidence="9" id="KW-0732">Signal</keyword>
<keyword evidence="3 8" id="KW-1133">Transmembrane helix</keyword>
<dbReference type="SUPFAM" id="SSF81321">
    <property type="entry name" value="Family A G protein-coupled receptor-like"/>
    <property type="match status" value="1"/>
</dbReference>
<feature type="signal peptide" evidence="9">
    <location>
        <begin position="1"/>
        <end position="16"/>
    </location>
</feature>
<evidence type="ECO:0000256" key="3">
    <source>
        <dbReference type="ARBA" id="ARBA00022989"/>
    </source>
</evidence>
<name>A0AAV2H678_LYMST</name>
<dbReference type="Proteomes" id="UP001497497">
    <property type="component" value="Unassembled WGS sequence"/>
</dbReference>
<comment type="caution">
    <text evidence="11">The sequence shown here is derived from an EMBL/GenBank/DDBJ whole genome shotgun (WGS) entry which is preliminary data.</text>
</comment>
<dbReference type="GO" id="GO:0005886">
    <property type="term" value="C:plasma membrane"/>
    <property type="evidence" value="ECO:0007669"/>
    <property type="project" value="TreeGrafter"/>
</dbReference>
<dbReference type="PROSITE" id="PS50262">
    <property type="entry name" value="G_PROTEIN_RECEP_F1_2"/>
    <property type="match status" value="1"/>
</dbReference>
<dbReference type="PANTHER" id="PTHR24243">
    <property type="entry name" value="G-PROTEIN COUPLED RECEPTOR"/>
    <property type="match status" value="1"/>
</dbReference>
<evidence type="ECO:0000313" key="11">
    <source>
        <dbReference type="EMBL" id="CAL1528670.1"/>
    </source>
</evidence>
<keyword evidence="5 8" id="KW-0472">Membrane</keyword>
<dbReference type="Pfam" id="PF00001">
    <property type="entry name" value="7tm_1"/>
    <property type="match status" value="1"/>
</dbReference>